<gene>
    <name evidence="2" type="ORF">P343_08895</name>
</gene>
<evidence type="ECO:0000313" key="2">
    <source>
        <dbReference type="EMBL" id="EST12275.1"/>
    </source>
</evidence>
<dbReference type="Proteomes" id="UP000018296">
    <property type="component" value="Unassembled WGS sequence"/>
</dbReference>
<evidence type="ECO:0000313" key="3">
    <source>
        <dbReference type="Proteomes" id="UP000018296"/>
    </source>
</evidence>
<keyword evidence="1" id="KW-0732">Signal</keyword>
<protein>
    <submittedName>
        <fullName evidence="2">Uncharacterized protein</fullName>
    </submittedName>
</protein>
<sequence>MKRLLRLFTAIVLSLGILSGVTLPQGVTQTTSQNVAYAKSYPINIVSSHLNVHRGNPASITIKGKPNASGTIKVIYKSGPSKARGLNSKMSNKKGYITWTWLVGGNTTKATYTFYVSLGGKTKPVKLKVY</sequence>
<organism evidence="2 3">
    <name type="scientific">Sporolactobacillus laevolacticus DSM 442</name>
    <dbReference type="NCBI Taxonomy" id="1395513"/>
    <lineage>
        <taxon>Bacteria</taxon>
        <taxon>Bacillati</taxon>
        <taxon>Bacillota</taxon>
        <taxon>Bacilli</taxon>
        <taxon>Bacillales</taxon>
        <taxon>Sporolactobacillaceae</taxon>
        <taxon>Sporolactobacillus</taxon>
    </lineage>
</organism>
<accession>V6IY46</accession>
<dbReference type="AlphaFoldDB" id="V6IY46"/>
<feature type="chain" id="PRO_5039572696" evidence="1">
    <location>
        <begin position="25"/>
        <end position="130"/>
    </location>
</feature>
<dbReference type="OrthoDB" id="4376109at2"/>
<proteinExistence type="predicted"/>
<evidence type="ECO:0000256" key="1">
    <source>
        <dbReference type="SAM" id="SignalP"/>
    </source>
</evidence>
<feature type="signal peptide" evidence="1">
    <location>
        <begin position="1"/>
        <end position="24"/>
    </location>
</feature>
<comment type="caution">
    <text evidence="2">The sequence shown here is derived from an EMBL/GenBank/DDBJ whole genome shotgun (WGS) entry which is preliminary data.</text>
</comment>
<name>V6IY46_9BACL</name>
<dbReference type="EMBL" id="AWTC01000006">
    <property type="protein sequence ID" value="EST12275.1"/>
    <property type="molecule type" value="Genomic_DNA"/>
</dbReference>
<reference evidence="2 3" key="1">
    <citation type="journal article" date="2013" name="Genome Announc.">
        <title>Genome Sequence of Sporolactobacillus laevolacticus DSM442, an Efficient Polymer-Grade D-Lactate Producer from Agricultural Waste Cottonseed as a Nitrogen Source.</title>
        <authorList>
            <person name="Wang H."/>
            <person name="Wang L."/>
            <person name="Ju J."/>
            <person name="Yu B."/>
            <person name="Ma Y."/>
        </authorList>
    </citation>
    <scope>NUCLEOTIDE SEQUENCE [LARGE SCALE GENOMIC DNA]</scope>
    <source>
        <strain evidence="2 3">DSM 442</strain>
    </source>
</reference>
<dbReference type="RefSeq" id="WP_023510038.1">
    <property type="nucleotide sequence ID" value="NZ_AWTC01000006.1"/>
</dbReference>
<dbReference type="PATRIC" id="fig|1395513.3.peg.1796"/>
<keyword evidence="3" id="KW-1185">Reference proteome</keyword>